<accession>A0A931HTZ3</accession>
<dbReference type="InterPro" id="IPR036873">
    <property type="entry name" value="Rhodanese-like_dom_sf"/>
</dbReference>
<evidence type="ECO:0000313" key="3">
    <source>
        <dbReference type="EMBL" id="MBH0229166.1"/>
    </source>
</evidence>
<protein>
    <submittedName>
        <fullName evidence="3">Rhodanese-like domain-containing protein</fullName>
    </submittedName>
</protein>
<dbReference type="EMBL" id="JADZSC010000001">
    <property type="protein sequence ID" value="MBH0229166.1"/>
    <property type="molecule type" value="Genomic_DNA"/>
</dbReference>
<dbReference type="SMART" id="SM00450">
    <property type="entry name" value="RHOD"/>
    <property type="match status" value="1"/>
</dbReference>
<keyword evidence="1" id="KW-0472">Membrane</keyword>
<dbReference type="PANTHER" id="PTHR43031:SF17">
    <property type="entry name" value="SULFURTRANSFERASE YTWF-RELATED"/>
    <property type="match status" value="1"/>
</dbReference>
<dbReference type="InterPro" id="IPR001763">
    <property type="entry name" value="Rhodanese-like_dom"/>
</dbReference>
<keyword evidence="1" id="KW-0812">Transmembrane</keyword>
<dbReference type="Pfam" id="PF00581">
    <property type="entry name" value="Rhodanese"/>
    <property type="match status" value="1"/>
</dbReference>
<dbReference type="PROSITE" id="PS50206">
    <property type="entry name" value="RHODANESE_3"/>
    <property type="match status" value="1"/>
</dbReference>
<gene>
    <name evidence="3" type="ORF">H0267_02965</name>
</gene>
<comment type="caution">
    <text evidence="3">The sequence shown here is derived from an EMBL/GenBank/DDBJ whole genome shotgun (WGS) entry which is preliminary data.</text>
</comment>
<keyword evidence="1" id="KW-1133">Transmembrane helix</keyword>
<evidence type="ECO:0000313" key="4">
    <source>
        <dbReference type="Proteomes" id="UP000614490"/>
    </source>
</evidence>
<dbReference type="CDD" id="cd00158">
    <property type="entry name" value="RHOD"/>
    <property type="match status" value="1"/>
</dbReference>
<evidence type="ECO:0000256" key="1">
    <source>
        <dbReference type="SAM" id="Phobius"/>
    </source>
</evidence>
<name>A0A931HTZ3_9BACI</name>
<evidence type="ECO:0000259" key="2">
    <source>
        <dbReference type="PROSITE" id="PS50206"/>
    </source>
</evidence>
<dbReference type="RefSeq" id="WP_197315793.1">
    <property type="nucleotide sequence ID" value="NZ_JADZSC010000001.1"/>
</dbReference>
<dbReference type="Proteomes" id="UP000614490">
    <property type="component" value="Unassembled WGS sequence"/>
</dbReference>
<feature type="transmembrane region" description="Helical" evidence="1">
    <location>
        <begin position="6"/>
        <end position="22"/>
    </location>
</feature>
<dbReference type="Gene3D" id="3.40.250.10">
    <property type="entry name" value="Rhodanese-like domain"/>
    <property type="match status" value="1"/>
</dbReference>
<dbReference type="AlphaFoldDB" id="A0A931HTZ3"/>
<dbReference type="PANTHER" id="PTHR43031">
    <property type="entry name" value="FAD-DEPENDENT OXIDOREDUCTASE"/>
    <property type="match status" value="1"/>
</dbReference>
<reference evidence="3 4" key="1">
    <citation type="journal article" date="2005" name="Int. J. Syst. Evol. Microbiol.">
        <title>Halobacillus yeomjeoni sp. nov., isolated from a marine solar saltern in Korea.</title>
        <authorList>
            <person name="Yoon J.H."/>
            <person name="Kang S.J."/>
            <person name="Lee C.H."/>
            <person name="Oh H.W."/>
            <person name="Oh T.K."/>
        </authorList>
    </citation>
    <scope>NUCLEOTIDE SEQUENCE [LARGE SCALE GENOMIC DNA]</scope>
    <source>
        <strain evidence="3 4">KCTC 3957</strain>
    </source>
</reference>
<organism evidence="3 4">
    <name type="scientific">Halobacillus yeomjeoni</name>
    <dbReference type="NCBI Taxonomy" id="311194"/>
    <lineage>
        <taxon>Bacteria</taxon>
        <taxon>Bacillati</taxon>
        <taxon>Bacillota</taxon>
        <taxon>Bacilli</taxon>
        <taxon>Bacillales</taxon>
        <taxon>Bacillaceae</taxon>
        <taxon>Halobacillus</taxon>
    </lineage>
</organism>
<sequence length="120" mass="13510">MEDLIQWVIIIGVAFFVASRFMPAKGVQSISTEEADNRLKDKNVQFVDVRTPGEYKTVSKKPFKNIPLSELSRRTEELDKDKEVMLLCQSGMRSMKAAKILKKQGFSKVTNVRGGLGSWG</sequence>
<keyword evidence="4" id="KW-1185">Reference proteome</keyword>
<dbReference type="SUPFAM" id="SSF52821">
    <property type="entry name" value="Rhodanese/Cell cycle control phosphatase"/>
    <property type="match status" value="1"/>
</dbReference>
<feature type="domain" description="Rhodanese" evidence="2">
    <location>
        <begin position="40"/>
        <end position="120"/>
    </location>
</feature>
<dbReference type="InterPro" id="IPR050229">
    <property type="entry name" value="GlpE_sulfurtransferase"/>
</dbReference>
<proteinExistence type="predicted"/>